<organism evidence="2 3">
    <name type="scientific">Planoprotostelium fungivorum</name>
    <dbReference type="NCBI Taxonomy" id="1890364"/>
    <lineage>
        <taxon>Eukaryota</taxon>
        <taxon>Amoebozoa</taxon>
        <taxon>Evosea</taxon>
        <taxon>Variosea</taxon>
        <taxon>Cavosteliida</taxon>
        <taxon>Cavosteliaceae</taxon>
        <taxon>Planoprotostelium</taxon>
    </lineage>
</organism>
<proteinExistence type="predicted"/>
<name>A0A2P6NU45_9EUKA</name>
<accession>A0A2P6NU45</accession>
<keyword evidence="3" id="KW-1185">Reference proteome</keyword>
<dbReference type="Proteomes" id="UP000241769">
    <property type="component" value="Unassembled WGS sequence"/>
</dbReference>
<feature type="compositionally biased region" description="Polar residues" evidence="1">
    <location>
        <begin position="48"/>
        <end position="57"/>
    </location>
</feature>
<dbReference type="AlphaFoldDB" id="A0A2P6NU45"/>
<sequence length="77" mass="8941">MDHPLIQPAFLFRKALQVKKVGHTAVALVHLTSTALHQPNPLLHEGTNRNLNSNQEENAFMKSYKRKRGRERQSRKR</sequence>
<gene>
    <name evidence="2" type="ORF">PROFUN_00667</name>
</gene>
<evidence type="ECO:0000313" key="2">
    <source>
        <dbReference type="EMBL" id="PRP87456.1"/>
    </source>
</evidence>
<comment type="caution">
    <text evidence="2">The sequence shown here is derived from an EMBL/GenBank/DDBJ whole genome shotgun (WGS) entry which is preliminary data.</text>
</comment>
<feature type="compositionally biased region" description="Basic residues" evidence="1">
    <location>
        <begin position="63"/>
        <end position="77"/>
    </location>
</feature>
<protein>
    <submittedName>
        <fullName evidence="2">Uncharacterized protein</fullName>
    </submittedName>
</protein>
<dbReference type="InParanoid" id="A0A2P6NU45"/>
<evidence type="ECO:0000313" key="3">
    <source>
        <dbReference type="Proteomes" id="UP000241769"/>
    </source>
</evidence>
<dbReference type="EMBL" id="MDYQ01000020">
    <property type="protein sequence ID" value="PRP87456.1"/>
    <property type="molecule type" value="Genomic_DNA"/>
</dbReference>
<feature type="region of interest" description="Disordered" evidence="1">
    <location>
        <begin position="39"/>
        <end position="77"/>
    </location>
</feature>
<evidence type="ECO:0000256" key="1">
    <source>
        <dbReference type="SAM" id="MobiDB-lite"/>
    </source>
</evidence>
<reference evidence="2 3" key="1">
    <citation type="journal article" date="2018" name="Genome Biol. Evol.">
        <title>Multiple Roots of Fruiting Body Formation in Amoebozoa.</title>
        <authorList>
            <person name="Hillmann F."/>
            <person name="Forbes G."/>
            <person name="Novohradska S."/>
            <person name="Ferling I."/>
            <person name="Riege K."/>
            <person name="Groth M."/>
            <person name="Westermann M."/>
            <person name="Marz M."/>
            <person name="Spaller T."/>
            <person name="Winckler T."/>
            <person name="Schaap P."/>
            <person name="Glockner G."/>
        </authorList>
    </citation>
    <scope>NUCLEOTIDE SEQUENCE [LARGE SCALE GENOMIC DNA]</scope>
    <source>
        <strain evidence="2 3">Jena</strain>
    </source>
</reference>